<protein>
    <recommendedName>
        <fullName evidence="1">FAD-binding domain-containing protein</fullName>
    </recommendedName>
</protein>
<dbReference type="InterPro" id="IPR036188">
    <property type="entry name" value="FAD/NAD-bd_sf"/>
</dbReference>
<evidence type="ECO:0000313" key="2">
    <source>
        <dbReference type="EMBL" id="GAJ03768.1"/>
    </source>
</evidence>
<proteinExistence type="predicted"/>
<dbReference type="Pfam" id="PF01494">
    <property type="entry name" value="FAD_binding_3"/>
    <property type="match status" value="1"/>
</dbReference>
<name>X1TEM4_9ZZZZ</name>
<dbReference type="InterPro" id="IPR002938">
    <property type="entry name" value="FAD-bd"/>
</dbReference>
<reference evidence="2" key="1">
    <citation type="journal article" date="2014" name="Front. Microbiol.">
        <title>High frequency of phylogenetically diverse reductive dehalogenase-homologous genes in deep subseafloor sedimentary metagenomes.</title>
        <authorList>
            <person name="Kawai M."/>
            <person name="Futagami T."/>
            <person name="Toyoda A."/>
            <person name="Takaki Y."/>
            <person name="Nishi S."/>
            <person name="Hori S."/>
            <person name="Arai W."/>
            <person name="Tsubouchi T."/>
            <person name="Morono Y."/>
            <person name="Uchiyama I."/>
            <person name="Ito T."/>
            <person name="Fujiyama A."/>
            <person name="Inagaki F."/>
            <person name="Takami H."/>
        </authorList>
    </citation>
    <scope>NUCLEOTIDE SEQUENCE</scope>
    <source>
        <strain evidence="2">Expedition CK06-06</strain>
    </source>
</reference>
<dbReference type="PRINTS" id="PR00419">
    <property type="entry name" value="ADXRDTASE"/>
</dbReference>
<accession>X1TEM4</accession>
<dbReference type="AlphaFoldDB" id="X1TEM4"/>
<organism evidence="2">
    <name type="scientific">marine sediment metagenome</name>
    <dbReference type="NCBI Taxonomy" id="412755"/>
    <lineage>
        <taxon>unclassified sequences</taxon>
        <taxon>metagenomes</taxon>
        <taxon>ecological metagenomes</taxon>
    </lineage>
</organism>
<evidence type="ECO:0000259" key="1">
    <source>
        <dbReference type="Pfam" id="PF01494"/>
    </source>
</evidence>
<dbReference type="EMBL" id="BARW01034157">
    <property type="protein sequence ID" value="GAJ03768.1"/>
    <property type="molecule type" value="Genomic_DNA"/>
</dbReference>
<dbReference type="SUPFAM" id="SSF51971">
    <property type="entry name" value="Nucleotide-binding domain"/>
    <property type="match status" value="1"/>
</dbReference>
<gene>
    <name evidence="2" type="ORF">S12H4_53609</name>
</gene>
<dbReference type="GO" id="GO:0071949">
    <property type="term" value="F:FAD binding"/>
    <property type="evidence" value="ECO:0007669"/>
    <property type="project" value="InterPro"/>
</dbReference>
<feature type="domain" description="FAD-binding" evidence="1">
    <location>
        <begin position="5"/>
        <end position="32"/>
    </location>
</feature>
<dbReference type="Gene3D" id="3.50.50.60">
    <property type="entry name" value="FAD/NAD(P)-binding domain"/>
    <property type="match status" value="1"/>
</dbReference>
<feature type="non-terminal residue" evidence="2">
    <location>
        <position position="54"/>
    </location>
</feature>
<comment type="caution">
    <text evidence="2">The sequence shown here is derived from an EMBL/GenBank/DDBJ whole genome shotgun (WGS) entry which is preliminary data.</text>
</comment>
<sequence>MSGFNVLIIGSGPAGLFAATWLERLGVNRIAIFDRNRYPAGGLLNDGKLNFHYR</sequence>